<evidence type="ECO:0000313" key="6">
    <source>
        <dbReference type="EMBL" id="BET37663.1"/>
    </source>
</evidence>
<keyword evidence="4 5" id="KW-0131">Cell cycle</keyword>
<dbReference type="InterPro" id="IPR036388">
    <property type="entry name" value="WH-like_DNA-bd_sf"/>
</dbReference>
<organism evidence="6 7">
    <name type="scientific">Spiroplasma ixodetis</name>
    <dbReference type="NCBI Taxonomy" id="2141"/>
    <lineage>
        <taxon>Bacteria</taxon>
        <taxon>Bacillati</taxon>
        <taxon>Mycoplasmatota</taxon>
        <taxon>Mollicutes</taxon>
        <taxon>Entomoplasmatales</taxon>
        <taxon>Spiroplasmataceae</taxon>
        <taxon>Spiroplasma</taxon>
    </lineage>
</organism>
<evidence type="ECO:0000256" key="2">
    <source>
        <dbReference type="ARBA" id="ARBA00022618"/>
    </source>
</evidence>
<dbReference type="Proteomes" id="UP001473424">
    <property type="component" value="Chromosome"/>
</dbReference>
<comment type="subcellular location">
    <subcellularLocation>
        <location evidence="5">Cytoplasm</location>
    </subcellularLocation>
    <text evidence="5">Associated with two foci at the outer edges of the nucleoid region in young cells, and at four foci within both cell halves in older cells.</text>
</comment>
<dbReference type="InterPro" id="IPR036390">
    <property type="entry name" value="WH_DNA-bd_sf"/>
</dbReference>
<dbReference type="EMBL" id="AP028955">
    <property type="protein sequence ID" value="BET37663.1"/>
    <property type="molecule type" value="Genomic_DNA"/>
</dbReference>
<evidence type="ECO:0000256" key="5">
    <source>
        <dbReference type="HAMAP-Rule" id="MF_01804"/>
    </source>
</evidence>
<keyword evidence="2 5" id="KW-0132">Cell division</keyword>
<keyword evidence="7" id="KW-1185">Reference proteome</keyword>
<comment type="similarity">
    <text evidence="5">Belongs to the ScpB family.</text>
</comment>
<evidence type="ECO:0000313" key="7">
    <source>
        <dbReference type="Proteomes" id="UP001473424"/>
    </source>
</evidence>
<dbReference type="NCBIfam" id="TIGR00281">
    <property type="entry name" value="SMC-Scp complex subunit ScpB"/>
    <property type="match status" value="1"/>
</dbReference>
<evidence type="ECO:0000256" key="1">
    <source>
        <dbReference type="ARBA" id="ARBA00022490"/>
    </source>
</evidence>
<accession>A0ABM8JKW6</accession>
<dbReference type="PANTHER" id="PTHR34298">
    <property type="entry name" value="SEGREGATION AND CONDENSATION PROTEIN B"/>
    <property type="match status" value="1"/>
</dbReference>
<keyword evidence="1 5" id="KW-0963">Cytoplasm</keyword>
<evidence type="ECO:0000256" key="3">
    <source>
        <dbReference type="ARBA" id="ARBA00022829"/>
    </source>
</evidence>
<reference evidence="7" key="1">
    <citation type="journal article" date="2024" name="FEMS Microbiol. Lett.">
        <title>Genomic insights into Spiroplasma endosymbionts that induce male-killing and protective phenotypes in the pea aphid.</title>
        <authorList>
            <person name="Arai H."/>
            <person name="Legeai F."/>
            <person name="Kageyama D."/>
            <person name="Sugio A."/>
            <person name="Simon J.C."/>
        </authorList>
    </citation>
    <scope>NUCLEOTIDE SEQUENCE [LARGE SCALE GENOMIC DNA]</scope>
    <source>
        <strain evidence="7">sAp269</strain>
    </source>
</reference>
<dbReference type="PANTHER" id="PTHR34298:SF2">
    <property type="entry name" value="SEGREGATION AND CONDENSATION PROTEIN B"/>
    <property type="match status" value="1"/>
</dbReference>
<sequence length="193" mass="22027">MNNSNWKTNERLAVLQGLLFIVGNEGLDLLTLAEYLELTKKPKTVENLIASLQMKLNDDDTSGLSLIKVGNIYKLTTKPIHYNRYQVLKQQPLIHLSQAALETLAIIAYNHPVTKPQIEDIRGVNCDSIIFKLKSLNLITEIGRSELPGKPILYDLTDEFMDHFNIESLTQLPTLPQFNNQNDEQEIYNFTNE</sequence>
<dbReference type="PIRSF" id="PIRSF019345">
    <property type="entry name" value="ScpB"/>
    <property type="match status" value="1"/>
</dbReference>
<dbReference type="Gene3D" id="1.10.10.10">
    <property type="entry name" value="Winged helix-like DNA-binding domain superfamily/Winged helix DNA-binding domain"/>
    <property type="match status" value="2"/>
</dbReference>
<comment type="function">
    <text evidence="5">Participates in chromosomal partition during cell division. May act via the formation of a condensin-like complex containing Smc and ScpA that pull DNA away from mid-cell into both cell halves.</text>
</comment>
<proteinExistence type="inferred from homology"/>
<protein>
    <recommendedName>
        <fullName evidence="5">Segregation and condensation protein B</fullName>
    </recommendedName>
</protein>
<dbReference type="RefSeq" id="WP_353306488.1">
    <property type="nucleotide sequence ID" value="NZ_AP028955.1"/>
</dbReference>
<dbReference type="SUPFAM" id="SSF46785">
    <property type="entry name" value="Winged helix' DNA-binding domain"/>
    <property type="match status" value="2"/>
</dbReference>
<keyword evidence="3 5" id="KW-0159">Chromosome partition</keyword>
<evidence type="ECO:0000256" key="4">
    <source>
        <dbReference type="ARBA" id="ARBA00023306"/>
    </source>
</evidence>
<dbReference type="InterPro" id="IPR005234">
    <property type="entry name" value="ScpB_csome_segregation"/>
</dbReference>
<dbReference type="Pfam" id="PF04079">
    <property type="entry name" value="SMC_ScpB"/>
    <property type="match status" value="1"/>
</dbReference>
<gene>
    <name evidence="5 6" type="primary">scpB</name>
    <name evidence="6" type="ORF">SAP269_02520</name>
</gene>
<comment type="subunit">
    <text evidence="5">Homodimer. Homodimerization may be required to stabilize the binding of ScpA to the Smc head domains. Component of a cohesin-like complex composed of ScpA, ScpB and the Smc homodimer, in which ScpA and ScpB bind to the head domain of Smc. The presence of the three proteins is required for the association of the complex with DNA.</text>
</comment>
<dbReference type="HAMAP" id="MF_01804">
    <property type="entry name" value="ScpB"/>
    <property type="match status" value="1"/>
</dbReference>
<name>A0ABM8JKW6_9MOLU</name>